<sequence length="175" mass="19923">MIMKNLKNLKQYTPNEPALGTTVAYLRDEGGNDWYESQKDFSADTVKVAYDADGIIWAVARDVSMLWPINLSVAEVSEKSAPRKLSDTGTWVFNDEKIIPRTYTKEEYKAQAQAQKELLLDEANKKTQAWQTQLMLGIITDTDKVSLITWMEYVQKVQAVDIHLADKIAWPNPPL</sequence>
<evidence type="ECO:0000313" key="1">
    <source>
        <dbReference type="EMBL" id="VDZ64085.1"/>
    </source>
</evidence>
<name>A0A447L088_SEROD</name>
<dbReference type="InterPro" id="IPR003458">
    <property type="entry name" value="Phage_T4_Gp38_tail_assem"/>
</dbReference>
<dbReference type="KEGG" id="sof:NCTC11214_04795"/>
<proteinExistence type="predicted"/>
<dbReference type="AlphaFoldDB" id="A0A447L088"/>
<gene>
    <name evidence="1" type="ORF">NCTC11214_04795</name>
</gene>
<dbReference type="EMBL" id="LR134117">
    <property type="protein sequence ID" value="VDZ64085.1"/>
    <property type="molecule type" value="Genomic_DNA"/>
</dbReference>
<reference evidence="1 2" key="1">
    <citation type="submission" date="2018-12" db="EMBL/GenBank/DDBJ databases">
        <authorList>
            <consortium name="Pathogen Informatics"/>
        </authorList>
    </citation>
    <scope>NUCLEOTIDE SEQUENCE [LARGE SCALE GENOMIC DNA]</scope>
    <source>
        <strain evidence="1 2">NCTC11214</strain>
    </source>
</reference>
<protein>
    <submittedName>
        <fullName evidence="1">Caudovirales tail fibre assembly protein</fullName>
    </submittedName>
</protein>
<evidence type="ECO:0000313" key="2">
    <source>
        <dbReference type="Proteomes" id="UP000281391"/>
    </source>
</evidence>
<dbReference type="Proteomes" id="UP000281391">
    <property type="component" value="Chromosome"/>
</dbReference>
<dbReference type="Pfam" id="PF02413">
    <property type="entry name" value="Caudo_TAP"/>
    <property type="match status" value="1"/>
</dbReference>
<organism evidence="1 2">
    <name type="scientific">Serratia odorifera</name>
    <dbReference type="NCBI Taxonomy" id="618"/>
    <lineage>
        <taxon>Bacteria</taxon>
        <taxon>Pseudomonadati</taxon>
        <taxon>Pseudomonadota</taxon>
        <taxon>Gammaproteobacteria</taxon>
        <taxon>Enterobacterales</taxon>
        <taxon>Yersiniaceae</taxon>
        <taxon>Serratia</taxon>
    </lineage>
</organism>
<accession>A0A447L088</accession>